<feature type="transmembrane region" description="Helical" evidence="1">
    <location>
        <begin position="51"/>
        <end position="69"/>
    </location>
</feature>
<keyword evidence="3" id="KW-1185">Reference proteome</keyword>
<keyword evidence="1" id="KW-0812">Transmembrane</keyword>
<comment type="caution">
    <text evidence="2">The sequence shown here is derived from an EMBL/GenBank/DDBJ whole genome shotgun (WGS) entry which is preliminary data.</text>
</comment>
<dbReference type="EMBL" id="QASN01000021">
    <property type="protein sequence ID" value="PTU73030.1"/>
    <property type="molecule type" value="Genomic_DNA"/>
</dbReference>
<evidence type="ECO:0000256" key="1">
    <source>
        <dbReference type="SAM" id="Phobius"/>
    </source>
</evidence>
<keyword evidence="1" id="KW-0472">Membrane</keyword>
<gene>
    <name evidence="2" type="ORF">DBO85_17445</name>
</gene>
<dbReference type="RefSeq" id="WP_108108806.1">
    <property type="nucleotide sequence ID" value="NZ_QASN01000021.1"/>
</dbReference>
<proteinExistence type="predicted"/>
<feature type="transmembrane region" description="Helical" evidence="1">
    <location>
        <begin position="6"/>
        <end position="30"/>
    </location>
</feature>
<feature type="transmembrane region" description="Helical" evidence="1">
    <location>
        <begin position="121"/>
        <end position="142"/>
    </location>
</feature>
<evidence type="ECO:0000313" key="2">
    <source>
        <dbReference type="EMBL" id="PTU73030.1"/>
    </source>
</evidence>
<dbReference type="Pfam" id="PF10027">
    <property type="entry name" value="DUF2269"/>
    <property type="match status" value="1"/>
</dbReference>
<protein>
    <submittedName>
        <fullName evidence="2">DUF2269 domain-containing protein</fullName>
    </submittedName>
</protein>
<dbReference type="InterPro" id="IPR018729">
    <property type="entry name" value="DUF2269_transmembrane"/>
</dbReference>
<sequence>MEHYVLLKIVHSATSVLLFLGLLAHIFMLWKARRRGDAAVLARKLRNTRRISSPALGLVALSLPATGWWLVHLAGWSLGQLWLLISASLLLPLLVCWLLLDGRLRAWIAAGEQVSANTPRLAMTYACLMLAILLAIFALMGAKPA</sequence>
<evidence type="ECO:0000313" key="3">
    <source>
        <dbReference type="Proteomes" id="UP000244064"/>
    </source>
</evidence>
<organism evidence="2 3">
    <name type="scientific">Pseudomonas mangrovi</name>
    <dbReference type="NCBI Taxonomy" id="2161748"/>
    <lineage>
        <taxon>Bacteria</taxon>
        <taxon>Pseudomonadati</taxon>
        <taxon>Pseudomonadota</taxon>
        <taxon>Gammaproteobacteria</taxon>
        <taxon>Pseudomonadales</taxon>
        <taxon>Pseudomonadaceae</taxon>
        <taxon>Pseudomonas</taxon>
    </lineage>
</organism>
<dbReference type="AlphaFoldDB" id="A0A2T5P5M1"/>
<dbReference type="Proteomes" id="UP000244064">
    <property type="component" value="Unassembled WGS sequence"/>
</dbReference>
<reference evidence="2 3" key="1">
    <citation type="submission" date="2018-04" db="EMBL/GenBank/DDBJ databases">
        <title>Pseudomonas sp. nov., isolated from mangrove soil.</title>
        <authorList>
            <person name="Chen C."/>
        </authorList>
    </citation>
    <scope>NUCLEOTIDE SEQUENCE [LARGE SCALE GENOMIC DNA]</scope>
    <source>
        <strain evidence="2 3">TC-11</strain>
    </source>
</reference>
<keyword evidence="1" id="KW-1133">Transmembrane helix</keyword>
<feature type="transmembrane region" description="Helical" evidence="1">
    <location>
        <begin position="81"/>
        <end position="100"/>
    </location>
</feature>
<dbReference type="OrthoDB" id="9786302at2"/>
<accession>A0A2T5P5M1</accession>
<name>A0A2T5P5M1_9PSED</name>